<sequence>MQRQQPARRRATIPGPATSGSQSPPHTPGGHSHLLFYALLVFTILHIADMYTTLLCIESGVGVEANTIAALFASSPLGLLLFTMLGLAAFTGLTLAAMLYMEKYQSFPLARPIGYAVVYAHVLGKLVTVANNTLVYLGHPGLKAPPPISFFLVTTT</sequence>
<keyword evidence="4" id="KW-1185">Reference proteome</keyword>
<keyword evidence="2" id="KW-0472">Membrane</keyword>
<name>A0ABN6ZTR2_9CREN</name>
<evidence type="ECO:0000313" key="3">
    <source>
        <dbReference type="EMBL" id="BES82225.1"/>
    </source>
</evidence>
<reference evidence="3 4" key="1">
    <citation type="submission" date="2023-09" db="EMBL/GenBank/DDBJ databases">
        <title>Pyrofollis japonicus gen. nov. sp. nov., a novel member of the family Pyrodictiaceae isolated from the Iheya North hydrothermal field.</title>
        <authorList>
            <person name="Miyazaki U."/>
            <person name="Sanari M."/>
            <person name="Tame A."/>
            <person name="Kitajima M."/>
            <person name="Okamoto A."/>
            <person name="Sawayama S."/>
            <person name="Miyazaki J."/>
            <person name="Takai K."/>
            <person name="Nakagawa S."/>
        </authorList>
    </citation>
    <scope>NUCLEOTIDE SEQUENCE [LARGE SCALE GENOMIC DNA]</scope>
    <source>
        <strain evidence="3 4">AV2</strain>
    </source>
</reference>
<feature type="transmembrane region" description="Helical" evidence="2">
    <location>
        <begin position="34"/>
        <end position="57"/>
    </location>
</feature>
<dbReference type="EMBL" id="AP028907">
    <property type="protein sequence ID" value="BES82225.1"/>
    <property type="molecule type" value="Genomic_DNA"/>
</dbReference>
<protein>
    <recommendedName>
        <fullName evidence="5">DUF5658 domain-containing protein</fullName>
    </recommendedName>
</protein>
<keyword evidence="2" id="KW-1133">Transmembrane helix</keyword>
<keyword evidence="2" id="KW-0812">Transmembrane</keyword>
<dbReference type="RefSeq" id="WP_338249343.1">
    <property type="nucleotide sequence ID" value="NZ_AP028907.1"/>
</dbReference>
<evidence type="ECO:0000313" key="4">
    <source>
        <dbReference type="Proteomes" id="UP001341135"/>
    </source>
</evidence>
<dbReference type="Proteomes" id="UP001341135">
    <property type="component" value="Chromosome"/>
</dbReference>
<gene>
    <name evidence="3" type="ORF">PABY_17920</name>
</gene>
<proteinExistence type="predicted"/>
<feature type="transmembrane region" description="Helical" evidence="2">
    <location>
        <begin position="77"/>
        <end position="101"/>
    </location>
</feature>
<evidence type="ECO:0000256" key="1">
    <source>
        <dbReference type="SAM" id="MobiDB-lite"/>
    </source>
</evidence>
<evidence type="ECO:0000256" key="2">
    <source>
        <dbReference type="SAM" id="Phobius"/>
    </source>
</evidence>
<feature type="region of interest" description="Disordered" evidence="1">
    <location>
        <begin position="1"/>
        <end position="28"/>
    </location>
</feature>
<evidence type="ECO:0008006" key="5">
    <source>
        <dbReference type="Google" id="ProtNLM"/>
    </source>
</evidence>
<accession>A0ABN6ZTR2</accession>
<organism evidence="3 4">
    <name type="scientific">Pyrodictium abyssi</name>
    <dbReference type="NCBI Taxonomy" id="54256"/>
    <lineage>
        <taxon>Archaea</taxon>
        <taxon>Thermoproteota</taxon>
        <taxon>Thermoprotei</taxon>
        <taxon>Desulfurococcales</taxon>
        <taxon>Pyrodictiaceae</taxon>
        <taxon>Pyrodictium</taxon>
    </lineage>
</organism>
<feature type="compositionally biased region" description="Basic residues" evidence="1">
    <location>
        <begin position="1"/>
        <end position="11"/>
    </location>
</feature>
<dbReference type="GeneID" id="89289800"/>